<evidence type="ECO:0000259" key="10">
    <source>
        <dbReference type="Pfam" id="PF01794"/>
    </source>
</evidence>
<dbReference type="InterPro" id="IPR051410">
    <property type="entry name" value="Ferric/Cupric_Reductase"/>
</dbReference>
<comment type="caution">
    <text evidence="11">The sequence shown here is derived from an EMBL/GenBank/DDBJ whole genome shotgun (WGS) entry which is preliminary data.</text>
</comment>
<feature type="chain" id="PRO_5012270634" description="Ferric oxidoreductase domain-containing protein" evidence="9">
    <location>
        <begin position="20"/>
        <end position="716"/>
    </location>
</feature>
<feature type="transmembrane region" description="Helical" evidence="8">
    <location>
        <begin position="375"/>
        <end position="395"/>
    </location>
</feature>
<dbReference type="GO" id="GO:0006879">
    <property type="term" value="P:intracellular iron ion homeostasis"/>
    <property type="evidence" value="ECO:0007669"/>
    <property type="project" value="TreeGrafter"/>
</dbReference>
<dbReference type="GO" id="GO:0006826">
    <property type="term" value="P:iron ion transport"/>
    <property type="evidence" value="ECO:0007669"/>
    <property type="project" value="TreeGrafter"/>
</dbReference>
<evidence type="ECO:0000256" key="5">
    <source>
        <dbReference type="ARBA" id="ARBA00023065"/>
    </source>
</evidence>
<dbReference type="PANTHER" id="PTHR32361:SF9">
    <property type="entry name" value="FERRIC REDUCTASE TRANSMEMBRANE COMPONENT 3-RELATED"/>
    <property type="match status" value="1"/>
</dbReference>
<dbReference type="STRING" id="1447883.A0A2B7YZZ7"/>
<dbReference type="InterPro" id="IPR039261">
    <property type="entry name" value="FNR_nucleotide-bd"/>
</dbReference>
<dbReference type="CDD" id="cd06186">
    <property type="entry name" value="NOX_Duox_like_FAD_NADP"/>
    <property type="match status" value="1"/>
</dbReference>
<keyword evidence="3 8" id="KW-0812">Transmembrane</keyword>
<keyword evidence="2" id="KW-0813">Transport</keyword>
<keyword evidence="6 8" id="KW-0472">Membrane</keyword>
<evidence type="ECO:0000256" key="8">
    <source>
        <dbReference type="SAM" id="Phobius"/>
    </source>
</evidence>
<feature type="transmembrane region" description="Helical" evidence="8">
    <location>
        <begin position="407"/>
        <end position="425"/>
    </location>
</feature>
<dbReference type="PANTHER" id="PTHR32361">
    <property type="entry name" value="FERRIC/CUPRIC REDUCTASE TRANSMEMBRANE COMPONENT"/>
    <property type="match status" value="1"/>
</dbReference>
<protein>
    <recommendedName>
        <fullName evidence="10">Ferric oxidoreductase domain-containing protein</fullName>
    </recommendedName>
</protein>
<dbReference type="SFLD" id="SFLDS00052">
    <property type="entry name" value="Ferric_Reductase_Domain"/>
    <property type="match status" value="1"/>
</dbReference>
<evidence type="ECO:0000313" key="12">
    <source>
        <dbReference type="Proteomes" id="UP000224634"/>
    </source>
</evidence>
<keyword evidence="12" id="KW-1185">Reference proteome</keyword>
<keyword evidence="4 8" id="KW-1133">Transmembrane helix</keyword>
<dbReference type="Pfam" id="PF01794">
    <property type="entry name" value="Ferric_reduct"/>
    <property type="match status" value="1"/>
</dbReference>
<feature type="signal peptide" evidence="9">
    <location>
        <begin position="1"/>
        <end position="19"/>
    </location>
</feature>
<feature type="region of interest" description="Disordered" evidence="7">
    <location>
        <begin position="484"/>
        <end position="541"/>
    </location>
</feature>
<gene>
    <name evidence="11" type="ORF">AJ80_01890</name>
</gene>
<feature type="transmembrane region" description="Helical" evidence="8">
    <location>
        <begin position="170"/>
        <end position="188"/>
    </location>
</feature>
<dbReference type="EMBL" id="PDNA01000017">
    <property type="protein sequence ID" value="PGH26392.1"/>
    <property type="molecule type" value="Genomic_DNA"/>
</dbReference>
<feature type="compositionally biased region" description="Polar residues" evidence="7">
    <location>
        <begin position="500"/>
        <end position="516"/>
    </location>
</feature>
<keyword evidence="9" id="KW-0732">Signal</keyword>
<dbReference type="GO" id="GO:0000293">
    <property type="term" value="F:ferric-chelate reductase activity"/>
    <property type="evidence" value="ECO:0007669"/>
    <property type="project" value="TreeGrafter"/>
</dbReference>
<keyword evidence="5" id="KW-0406">Ion transport</keyword>
<dbReference type="SUPFAM" id="SSF52343">
    <property type="entry name" value="Ferredoxin reductase-like, C-terminal NADP-linked domain"/>
    <property type="match status" value="1"/>
</dbReference>
<dbReference type="InterPro" id="IPR013130">
    <property type="entry name" value="Fe3_Rdtase_TM_dom"/>
</dbReference>
<feature type="transmembrane region" description="Helical" evidence="8">
    <location>
        <begin position="346"/>
        <end position="368"/>
    </location>
</feature>
<feature type="transmembrane region" description="Helical" evidence="8">
    <location>
        <begin position="232"/>
        <end position="250"/>
    </location>
</feature>
<evidence type="ECO:0000256" key="4">
    <source>
        <dbReference type="ARBA" id="ARBA00022989"/>
    </source>
</evidence>
<feature type="domain" description="Ferric oxidoreductase" evidence="10">
    <location>
        <begin position="274"/>
        <end position="390"/>
    </location>
</feature>
<comment type="subcellular location">
    <subcellularLocation>
        <location evidence="1">Membrane</location>
        <topology evidence="1">Multi-pass membrane protein</topology>
    </subcellularLocation>
</comment>
<feature type="transmembrane region" description="Helical" evidence="8">
    <location>
        <begin position="312"/>
        <end position="334"/>
    </location>
</feature>
<evidence type="ECO:0000256" key="2">
    <source>
        <dbReference type="ARBA" id="ARBA00022448"/>
    </source>
</evidence>
<sequence length="716" mass="79062">MQLPSLLFGLVCLCTTATAAFVGLGGVRMNDPACAYACRASFASAPLSCSGTGHGDGHSHGAPPTSPDCRAGDTPFLTSLAYCISTKCNASEVPVWQLEQYWALQTTGDPSVPPKWDYATAVRQVTDSPHMTYTMGSTLNHTSLVDPDTYAMQERFMLVFEKVTTHENRYTLAIVIVGFSTPILITLLGKLPFMTRVLDKLNPYLVYPSTVGTYHVRSLPWLLGNPPTMGQALYIAMFFIFNLVLSIVGYDSAQPHPWGYNKRGEILAYAGYRTGHIAFALLPMVILFSGRNNILLWASNWTRSTFLVLHRWVARIFAIQTILHSIFLLAAYNQSGIYAANVTEPYWQWGIVGTVFVCAMLVFSLLWVRQLAYELFLIAHIIMAVFVVVGSWYHLYYRFGLPGNYEYWLYFASAVWFFDRLVRVLRIAKNGVRRATITDLGPNHVRVDIHGFRWAGEPGFHAYAYFPTLSPLRPWENHPFSINPTSHFRSPGRDPLTIQGDASGSSSAAINDSPTTPLDIEKCPGTNTTKTTTLQPRISTPNSPTTAGITLIIRKSTGLTKHLQPFANLPILIDGPYRSTNNTHSTTILRCDRLLLLSGGIGITSLLAYCRAGHPNVKLAWSLKASADAVRHEIVSSILADSDSGGVAVEREILVGRRLDVKALLAEEGERGWGRVGVVVCGPGGLCDDVRDEVARLGRRRGSKTVFELEVVAFSW</sequence>
<dbReference type="Gene3D" id="3.40.50.80">
    <property type="entry name" value="Nucleotide-binding domain of ferredoxin-NADP reductase (FNR) module"/>
    <property type="match status" value="1"/>
</dbReference>
<dbReference type="GO" id="GO:0015677">
    <property type="term" value="P:copper ion import"/>
    <property type="evidence" value="ECO:0007669"/>
    <property type="project" value="TreeGrafter"/>
</dbReference>
<evidence type="ECO:0000256" key="9">
    <source>
        <dbReference type="SAM" id="SignalP"/>
    </source>
</evidence>
<proteinExistence type="predicted"/>
<name>A0A2B7YZZ7_POLH7</name>
<dbReference type="Proteomes" id="UP000224634">
    <property type="component" value="Unassembled WGS sequence"/>
</dbReference>
<organism evidence="11 12">
    <name type="scientific">Polytolypa hystricis (strain UAMH7299)</name>
    <dbReference type="NCBI Taxonomy" id="1447883"/>
    <lineage>
        <taxon>Eukaryota</taxon>
        <taxon>Fungi</taxon>
        <taxon>Dikarya</taxon>
        <taxon>Ascomycota</taxon>
        <taxon>Pezizomycotina</taxon>
        <taxon>Eurotiomycetes</taxon>
        <taxon>Eurotiomycetidae</taxon>
        <taxon>Onygenales</taxon>
        <taxon>Onygenales incertae sedis</taxon>
        <taxon>Polytolypa</taxon>
    </lineage>
</organism>
<dbReference type="AlphaFoldDB" id="A0A2B7YZZ7"/>
<evidence type="ECO:0000313" key="11">
    <source>
        <dbReference type="EMBL" id="PGH26392.1"/>
    </source>
</evidence>
<reference evidence="11 12" key="1">
    <citation type="submission" date="2017-10" db="EMBL/GenBank/DDBJ databases">
        <title>Comparative genomics in systemic dimorphic fungi from Ajellomycetaceae.</title>
        <authorList>
            <person name="Munoz J.F."/>
            <person name="Mcewen J.G."/>
            <person name="Clay O.K."/>
            <person name="Cuomo C.A."/>
        </authorList>
    </citation>
    <scope>NUCLEOTIDE SEQUENCE [LARGE SCALE GENOMIC DNA]</scope>
    <source>
        <strain evidence="11 12">UAMH7299</strain>
    </source>
</reference>
<accession>A0A2B7YZZ7</accession>
<dbReference type="SFLD" id="SFLDG01168">
    <property type="entry name" value="Ferric_reductase_subgroup_(FRE"/>
    <property type="match status" value="1"/>
</dbReference>
<dbReference type="GO" id="GO:0005886">
    <property type="term" value="C:plasma membrane"/>
    <property type="evidence" value="ECO:0007669"/>
    <property type="project" value="TreeGrafter"/>
</dbReference>
<dbReference type="OrthoDB" id="167398at2759"/>
<evidence type="ECO:0000256" key="7">
    <source>
        <dbReference type="SAM" id="MobiDB-lite"/>
    </source>
</evidence>
<evidence type="ECO:0000256" key="1">
    <source>
        <dbReference type="ARBA" id="ARBA00004141"/>
    </source>
</evidence>
<evidence type="ECO:0000256" key="6">
    <source>
        <dbReference type="ARBA" id="ARBA00023136"/>
    </source>
</evidence>
<evidence type="ECO:0000256" key="3">
    <source>
        <dbReference type="ARBA" id="ARBA00022692"/>
    </source>
</evidence>